<gene>
    <name evidence="1" type="ORF">CGERO_01870</name>
</gene>
<keyword evidence="2" id="KW-1185">Reference proteome</keyword>
<protein>
    <submittedName>
        <fullName evidence="1">Uncharacterized protein</fullName>
    </submittedName>
</protein>
<reference evidence="1 2" key="1">
    <citation type="submission" date="2018-11" db="EMBL/GenBank/DDBJ databases">
        <authorList>
            <person name="Kleinhagauer T."/>
            <person name="Glaeser S.P."/>
            <person name="Spergser J."/>
            <person name="Ruckert C."/>
            <person name="Kaempfer P."/>
            <person name="Busse H.-J."/>
        </authorList>
    </citation>
    <scope>NUCLEOTIDE SEQUENCE [LARGE SCALE GENOMIC DNA]</scope>
    <source>
        <strain evidence="1 2">W8</strain>
    </source>
</reference>
<organism evidence="1 2">
    <name type="scientific">Corynebacterium gerontici</name>
    <dbReference type="NCBI Taxonomy" id="2079234"/>
    <lineage>
        <taxon>Bacteria</taxon>
        <taxon>Bacillati</taxon>
        <taxon>Actinomycetota</taxon>
        <taxon>Actinomycetes</taxon>
        <taxon>Mycobacteriales</taxon>
        <taxon>Corynebacteriaceae</taxon>
        <taxon>Corynebacterium</taxon>
    </lineage>
</organism>
<sequence>MDVGVRYVESRNHIPRARGVEGLDNRLANLLSDFVQAPPRVGIQIRPTVYFFHRNHQHMPVREGLDGQKCHHILAAVHESPGQFTFDDLAKYAHALQD</sequence>
<dbReference type="Proteomes" id="UP000271587">
    <property type="component" value="Chromosome"/>
</dbReference>
<dbReference type="AlphaFoldDB" id="A0A3G6IYG8"/>
<name>A0A3G6IYG8_9CORY</name>
<evidence type="ECO:0000313" key="1">
    <source>
        <dbReference type="EMBL" id="AZA10707.1"/>
    </source>
</evidence>
<accession>A0A3G6IYG8</accession>
<proteinExistence type="predicted"/>
<evidence type="ECO:0000313" key="2">
    <source>
        <dbReference type="Proteomes" id="UP000271587"/>
    </source>
</evidence>
<dbReference type="KEGG" id="cgk:CGERO_01870"/>
<dbReference type="EMBL" id="CP033897">
    <property type="protein sequence ID" value="AZA10707.1"/>
    <property type="molecule type" value="Genomic_DNA"/>
</dbReference>